<evidence type="ECO:0000313" key="2">
    <source>
        <dbReference type="EMBL" id="MCA9302280.1"/>
    </source>
</evidence>
<dbReference type="Pfam" id="PF12836">
    <property type="entry name" value="HHH_3"/>
    <property type="match status" value="1"/>
</dbReference>
<organism evidence="2 3">
    <name type="scientific">candidate division WWE3 bacterium</name>
    <dbReference type="NCBI Taxonomy" id="2053526"/>
    <lineage>
        <taxon>Bacteria</taxon>
        <taxon>Katanobacteria</taxon>
    </lineage>
</organism>
<gene>
    <name evidence="2" type="ORF">KDA10_02905</name>
</gene>
<keyword evidence="1" id="KW-0812">Transmembrane</keyword>
<comment type="caution">
    <text evidence="2">The sequence shown here is derived from an EMBL/GenBank/DDBJ whole genome shotgun (WGS) entry which is preliminary data.</text>
</comment>
<protein>
    <submittedName>
        <fullName evidence="2">Helix-hairpin-helix domain-containing protein</fullName>
    </submittedName>
</protein>
<proteinExistence type="predicted"/>
<keyword evidence="1" id="KW-1133">Transmembrane helix</keyword>
<sequence>MSSITEYIRRNSYVVSAMVGLLIALLFTLFLLFNAAPESKNIYSDDASDGTNNDNEGPKMIYVDIGGAVANPGLYGFEEGARLNDVLVQAGPFLDNVSFDWVSKQLNLAEPVKDHQKIYIPFDFDIQAECSGTVVIDEIVFTPQIDNSSRNSNNERISVTPVVDASDDGDPRFVNVNTASVEELDKLPGIGDVYAGRIVLNRPYANLEDLKTKADLSDSVVSKISSLVVF</sequence>
<name>A0A955E1H2_UNCKA</name>
<reference evidence="2" key="2">
    <citation type="journal article" date="2021" name="Microbiome">
        <title>Successional dynamics and alternative stable states in a saline activated sludge microbial community over 9 years.</title>
        <authorList>
            <person name="Wang Y."/>
            <person name="Ye J."/>
            <person name="Ju F."/>
            <person name="Liu L."/>
            <person name="Boyd J.A."/>
            <person name="Deng Y."/>
            <person name="Parks D.H."/>
            <person name="Jiang X."/>
            <person name="Yin X."/>
            <person name="Woodcroft B.J."/>
            <person name="Tyson G.W."/>
            <person name="Hugenholtz P."/>
            <person name="Polz M.F."/>
            <person name="Zhang T."/>
        </authorList>
    </citation>
    <scope>NUCLEOTIDE SEQUENCE</scope>
    <source>
        <strain evidence="2">HKST-UBA80</strain>
    </source>
</reference>
<evidence type="ECO:0000313" key="3">
    <source>
        <dbReference type="Proteomes" id="UP000714817"/>
    </source>
</evidence>
<dbReference type="Gene3D" id="1.10.150.320">
    <property type="entry name" value="Photosystem II 12 kDa extrinsic protein"/>
    <property type="match status" value="1"/>
</dbReference>
<dbReference type="AlphaFoldDB" id="A0A955E1H2"/>
<reference evidence="2" key="1">
    <citation type="submission" date="2020-04" db="EMBL/GenBank/DDBJ databases">
        <authorList>
            <person name="Zhang T."/>
        </authorList>
    </citation>
    <scope>NUCLEOTIDE SEQUENCE</scope>
    <source>
        <strain evidence="2">HKST-UBA80</strain>
    </source>
</reference>
<dbReference type="EMBL" id="JAGQNY010000010">
    <property type="protein sequence ID" value="MCA9302280.1"/>
    <property type="molecule type" value="Genomic_DNA"/>
</dbReference>
<dbReference type="SUPFAM" id="SSF81585">
    <property type="entry name" value="PsbU/PolX domain-like"/>
    <property type="match status" value="1"/>
</dbReference>
<evidence type="ECO:0000256" key="1">
    <source>
        <dbReference type="SAM" id="Phobius"/>
    </source>
</evidence>
<feature type="transmembrane region" description="Helical" evidence="1">
    <location>
        <begin position="12"/>
        <end position="33"/>
    </location>
</feature>
<dbReference type="Proteomes" id="UP000714817">
    <property type="component" value="Unassembled WGS sequence"/>
</dbReference>
<keyword evidence="1" id="KW-0472">Membrane</keyword>
<accession>A0A955E1H2</accession>